<feature type="region of interest" description="Disordered" evidence="1">
    <location>
        <begin position="52"/>
        <end position="146"/>
    </location>
</feature>
<name>A0ABY3RR87_9MICO</name>
<evidence type="ECO:0000313" key="2">
    <source>
        <dbReference type="EMBL" id="UGS25395.1"/>
    </source>
</evidence>
<gene>
    <name evidence="2" type="ORF">K8F61_11965</name>
</gene>
<evidence type="ECO:0000256" key="1">
    <source>
        <dbReference type="SAM" id="MobiDB-lite"/>
    </source>
</evidence>
<accession>A0ABY3RR87</accession>
<proteinExistence type="predicted"/>
<dbReference type="EMBL" id="CP082781">
    <property type="protein sequence ID" value="UGS25395.1"/>
    <property type="molecule type" value="Genomic_DNA"/>
</dbReference>
<protein>
    <submittedName>
        <fullName evidence="2">Uncharacterized protein</fullName>
    </submittedName>
</protein>
<dbReference type="RefSeq" id="WP_231819267.1">
    <property type="nucleotide sequence ID" value="NZ_CP082781.1"/>
</dbReference>
<keyword evidence="3" id="KW-1185">Reference proteome</keyword>
<evidence type="ECO:0000313" key="3">
    <source>
        <dbReference type="Proteomes" id="UP001199642"/>
    </source>
</evidence>
<organism evidence="2 3">
    <name type="scientific">Microbacterium resistens</name>
    <dbReference type="NCBI Taxonomy" id="156977"/>
    <lineage>
        <taxon>Bacteria</taxon>
        <taxon>Bacillati</taxon>
        <taxon>Actinomycetota</taxon>
        <taxon>Actinomycetes</taxon>
        <taxon>Micrococcales</taxon>
        <taxon>Microbacteriaceae</taxon>
        <taxon>Microbacterium</taxon>
    </lineage>
</organism>
<dbReference type="Proteomes" id="UP001199642">
    <property type="component" value="Chromosome"/>
</dbReference>
<sequence length="146" mass="14882">MDVHPYLSYRVTTLEIEEAARRAERARMAAEHADQTLTTERFGTRLRRWLGRDSAVRRPATQEAAPAASVSPRASAVRAASSASARPAAPASDPRAASRSTPARTSAHAAGAAAPAAAVAGSGAFTAGSEASAESSERVPCGVGAA</sequence>
<reference evidence="2 3" key="1">
    <citation type="submission" date="2023-01" db="EMBL/GenBank/DDBJ databases">
        <title>Characterization of estradiol degrading bacteria Microbacterium sp. MZT7 and reveal degrading genes through genome analysis.</title>
        <authorList>
            <person name="Hao P."/>
            <person name="Gao Y."/>
        </authorList>
    </citation>
    <scope>NUCLEOTIDE SEQUENCE [LARGE SCALE GENOMIC DNA]</scope>
    <source>
        <strain evidence="2 3">MZT7</strain>
    </source>
</reference>
<feature type="compositionally biased region" description="Low complexity" evidence="1">
    <location>
        <begin position="64"/>
        <end position="134"/>
    </location>
</feature>